<organism evidence="2">
    <name type="scientific">Paenibacillus sp. BIHB 4019</name>
    <dbReference type="NCBI Taxonomy" id="1870819"/>
    <lineage>
        <taxon>Bacteria</taxon>
        <taxon>Bacillati</taxon>
        <taxon>Bacillota</taxon>
        <taxon>Bacilli</taxon>
        <taxon>Bacillales</taxon>
        <taxon>Paenibacillaceae</taxon>
        <taxon>Paenibacillus</taxon>
    </lineage>
</organism>
<dbReference type="GO" id="GO:0003677">
    <property type="term" value="F:DNA binding"/>
    <property type="evidence" value="ECO:0007669"/>
    <property type="project" value="UniProtKB-KW"/>
</dbReference>
<dbReference type="GO" id="GO:0003700">
    <property type="term" value="F:DNA-binding transcription factor activity"/>
    <property type="evidence" value="ECO:0007669"/>
    <property type="project" value="InterPro"/>
</dbReference>
<dbReference type="SUPFAM" id="SSF46785">
    <property type="entry name" value="Winged helix' DNA-binding domain"/>
    <property type="match status" value="1"/>
</dbReference>
<dbReference type="RefSeq" id="WP_099518932.1">
    <property type="nucleotide sequence ID" value="NZ_CP016808.1"/>
</dbReference>
<evidence type="ECO:0000313" key="2">
    <source>
        <dbReference type="EMBL" id="ANY67750.1"/>
    </source>
</evidence>
<dbReference type="AlphaFoldDB" id="A0A1B2DJ37"/>
<dbReference type="Gene3D" id="1.10.10.10">
    <property type="entry name" value="Winged helix-like DNA-binding domain superfamily/Winged helix DNA-binding domain"/>
    <property type="match status" value="1"/>
</dbReference>
<dbReference type="Pfam" id="PF01047">
    <property type="entry name" value="MarR"/>
    <property type="match status" value="1"/>
</dbReference>
<name>A0A1B2DJ37_9BACL</name>
<dbReference type="EMBL" id="CP016808">
    <property type="protein sequence ID" value="ANY67750.1"/>
    <property type="molecule type" value="Genomic_DNA"/>
</dbReference>
<dbReference type="InterPro" id="IPR036390">
    <property type="entry name" value="WH_DNA-bd_sf"/>
</dbReference>
<reference evidence="2" key="1">
    <citation type="submission" date="2016-08" db="EMBL/GenBank/DDBJ databases">
        <title>Complete Genome Seqeunce of Paenibacillus sp. BIHB 4019 from tea rhizoplane.</title>
        <authorList>
            <person name="Thakur R."/>
            <person name="Swarnkar M.K."/>
            <person name="Gulati A."/>
        </authorList>
    </citation>
    <scope>NUCLEOTIDE SEQUENCE [LARGE SCALE GENOMIC DNA]</scope>
    <source>
        <strain evidence="2">BIHB4019</strain>
    </source>
</reference>
<proteinExistence type="predicted"/>
<protein>
    <submittedName>
        <fullName evidence="2">DNA-binding protein</fullName>
    </submittedName>
</protein>
<dbReference type="InterPro" id="IPR036388">
    <property type="entry name" value="WH-like_DNA-bd_sf"/>
</dbReference>
<sequence length="225" mass="25726">MGLTKRRLQFLNQLMELYQRTRLPIHYETLAKALGVSKWTAYDMMKEMEKTGFVSRSYEVNDKETGRSQVVFAPTVKAAELFRQERSDLVNPGDWEATANKIKQLLNSINHMSINELLRKIVDEIPSKTTNIEFCGYITGLLLAYLRKLGGKSEKLIHIVVNKTPSDQTRLLLFVGTVMGTIIQTVQEELSHEIADLVTEFVDMIHKLASNEQRMLADFVKEAFA</sequence>
<gene>
    <name evidence="2" type="ORF">BBD42_15710</name>
</gene>
<feature type="domain" description="HTH marR-type" evidence="1">
    <location>
        <begin position="14"/>
        <end position="63"/>
    </location>
</feature>
<evidence type="ECO:0000259" key="1">
    <source>
        <dbReference type="Pfam" id="PF01047"/>
    </source>
</evidence>
<keyword evidence="2" id="KW-0238">DNA-binding</keyword>
<accession>A0A1B2DJ37</accession>
<dbReference type="InterPro" id="IPR000835">
    <property type="entry name" value="HTH_MarR-typ"/>
</dbReference>